<accession>A0A127Q442</accession>
<evidence type="ECO:0000313" key="6">
    <source>
        <dbReference type="EMBL" id="AMP04595.1"/>
    </source>
</evidence>
<dbReference type="Proteomes" id="UP000074561">
    <property type="component" value="Chromosome"/>
</dbReference>
<evidence type="ECO:0000259" key="5">
    <source>
        <dbReference type="PROSITE" id="PS50977"/>
    </source>
</evidence>
<gene>
    <name evidence="6" type="ORF">CPter91_2229</name>
</gene>
<dbReference type="EMBL" id="CP013234">
    <property type="protein sequence ID" value="AMP04595.1"/>
    <property type="molecule type" value="Genomic_DNA"/>
</dbReference>
<evidence type="ECO:0000256" key="4">
    <source>
        <dbReference type="PROSITE-ProRule" id="PRU00335"/>
    </source>
</evidence>
<dbReference type="Pfam" id="PF16925">
    <property type="entry name" value="TetR_C_13"/>
    <property type="match status" value="1"/>
</dbReference>
<feature type="DNA-binding region" description="H-T-H motif" evidence="4">
    <location>
        <begin position="38"/>
        <end position="57"/>
    </location>
</feature>
<dbReference type="PANTHER" id="PTHR47506">
    <property type="entry name" value="TRANSCRIPTIONAL REGULATORY PROTEIN"/>
    <property type="match status" value="1"/>
</dbReference>
<keyword evidence="1" id="KW-0805">Transcription regulation</keyword>
<evidence type="ECO:0000313" key="7">
    <source>
        <dbReference type="Proteomes" id="UP000074561"/>
    </source>
</evidence>
<name>A0A127Q442_9BURK</name>
<dbReference type="SUPFAM" id="SSF48498">
    <property type="entry name" value="Tetracyclin repressor-like, C-terminal domain"/>
    <property type="match status" value="1"/>
</dbReference>
<evidence type="ECO:0000256" key="3">
    <source>
        <dbReference type="ARBA" id="ARBA00023163"/>
    </source>
</evidence>
<dbReference type="SUPFAM" id="SSF46689">
    <property type="entry name" value="Homeodomain-like"/>
    <property type="match status" value="1"/>
</dbReference>
<organism evidence="6 7">
    <name type="scientific">Collimonas pratensis</name>
    <dbReference type="NCBI Taxonomy" id="279113"/>
    <lineage>
        <taxon>Bacteria</taxon>
        <taxon>Pseudomonadati</taxon>
        <taxon>Pseudomonadota</taxon>
        <taxon>Betaproteobacteria</taxon>
        <taxon>Burkholderiales</taxon>
        <taxon>Oxalobacteraceae</taxon>
        <taxon>Collimonas</taxon>
    </lineage>
</organism>
<dbReference type="InterPro" id="IPR009057">
    <property type="entry name" value="Homeodomain-like_sf"/>
</dbReference>
<dbReference type="PANTHER" id="PTHR47506:SF1">
    <property type="entry name" value="HTH-TYPE TRANSCRIPTIONAL REGULATOR YJDC"/>
    <property type="match status" value="1"/>
</dbReference>
<dbReference type="PROSITE" id="PS50977">
    <property type="entry name" value="HTH_TETR_2"/>
    <property type="match status" value="1"/>
</dbReference>
<dbReference type="Gene3D" id="1.10.10.60">
    <property type="entry name" value="Homeodomain-like"/>
    <property type="match status" value="1"/>
</dbReference>
<dbReference type="OrthoDB" id="270177at2"/>
<dbReference type="Pfam" id="PF00440">
    <property type="entry name" value="TetR_N"/>
    <property type="match status" value="1"/>
</dbReference>
<dbReference type="GO" id="GO:0003677">
    <property type="term" value="F:DNA binding"/>
    <property type="evidence" value="ECO:0007669"/>
    <property type="project" value="UniProtKB-UniRule"/>
</dbReference>
<feature type="domain" description="HTH tetR-type" evidence="5">
    <location>
        <begin position="15"/>
        <end position="75"/>
    </location>
</feature>
<dbReference type="AlphaFoldDB" id="A0A127Q442"/>
<dbReference type="InterPro" id="IPR001647">
    <property type="entry name" value="HTH_TetR"/>
</dbReference>
<evidence type="ECO:0000256" key="1">
    <source>
        <dbReference type="ARBA" id="ARBA00023015"/>
    </source>
</evidence>
<dbReference type="PATRIC" id="fig|279113.9.peg.2212"/>
<keyword evidence="3" id="KW-0804">Transcription</keyword>
<protein>
    <submittedName>
        <fullName evidence="6">Bacterial regulatory s, tetR family protein</fullName>
    </submittedName>
</protein>
<evidence type="ECO:0000256" key="2">
    <source>
        <dbReference type="ARBA" id="ARBA00023125"/>
    </source>
</evidence>
<dbReference type="InterPro" id="IPR011075">
    <property type="entry name" value="TetR_C"/>
</dbReference>
<dbReference type="InterPro" id="IPR036271">
    <property type="entry name" value="Tet_transcr_reg_TetR-rel_C_sf"/>
</dbReference>
<keyword evidence="2 4" id="KW-0238">DNA-binding</keyword>
<dbReference type="Gene3D" id="1.10.357.10">
    <property type="entry name" value="Tetracycline Repressor, domain 2"/>
    <property type="match status" value="1"/>
</dbReference>
<dbReference type="RefSeq" id="WP_061939920.1">
    <property type="nucleotide sequence ID" value="NZ_CP013234.1"/>
</dbReference>
<reference evidence="6 7" key="1">
    <citation type="submission" date="2015-11" db="EMBL/GenBank/DDBJ databases">
        <title>Exploring the genomic traits of fungus-feeding bacterial genus Collimonas.</title>
        <authorList>
            <person name="Song C."/>
            <person name="Schmidt R."/>
            <person name="de Jager V."/>
            <person name="Krzyzanowska D."/>
            <person name="Jongedijk E."/>
            <person name="Cankar K."/>
            <person name="Beekwilder J."/>
            <person name="van Veen A."/>
            <person name="de Boer W."/>
            <person name="van Veen J.A."/>
            <person name="Garbeva P."/>
        </authorList>
    </citation>
    <scope>NUCLEOTIDE SEQUENCE [LARGE SCALE GENOMIC DNA]</scope>
    <source>
        <strain evidence="6 7">Ter91</strain>
    </source>
</reference>
<dbReference type="KEGG" id="cpra:CPter91_2229"/>
<dbReference type="STRING" id="279113.CPter91_2229"/>
<sequence length="210" mass="22694">MEQKENKRARGRPRAYDPEQALDNARDVFWQLGYGGSSLDDLSSATGMNRPSLYAAFGDKHALYLQTLERYVERSRQAMIGVMSGDLPLAQALLRVYQLALGMYLPPGSAARGCLLIGTAATQAVVDVEVRQRLGDGLRCFDQVLEARFQRAVEQGELIAVLDPAMLAKMASAILHTLALRSRAGDSRASLEATAAAGVQLICGQAAIAR</sequence>
<proteinExistence type="predicted"/>